<evidence type="ECO:0000313" key="11">
    <source>
        <dbReference type="Proteomes" id="UP000694427"/>
    </source>
</evidence>
<evidence type="ECO:0000256" key="6">
    <source>
        <dbReference type="ARBA" id="ARBA00023054"/>
    </source>
</evidence>
<keyword evidence="6 7" id="KW-0175">Coiled coil</keyword>
<dbReference type="CDD" id="cd09568">
    <property type="entry name" value="SAM_liprin-alpha1_2_3_4_repeat3"/>
    <property type="match status" value="1"/>
</dbReference>
<dbReference type="PROSITE" id="PS50105">
    <property type="entry name" value="SAM_DOMAIN"/>
    <property type="match status" value="3"/>
</dbReference>
<dbReference type="CDD" id="cd09562">
    <property type="entry name" value="SAM_liprin-alpha1_2_3_4_repeat1"/>
    <property type="match status" value="1"/>
</dbReference>
<feature type="coiled-coil region" evidence="7">
    <location>
        <begin position="85"/>
        <end position="126"/>
    </location>
</feature>
<evidence type="ECO:0000256" key="3">
    <source>
        <dbReference type="ARBA" id="ARBA00022490"/>
    </source>
</evidence>
<dbReference type="FunFam" id="1.10.150.50:FF:000004">
    <property type="entry name" value="PTPRF interacting protein alpha 1"/>
    <property type="match status" value="1"/>
</dbReference>
<feature type="compositionally biased region" description="Low complexity" evidence="8">
    <location>
        <begin position="585"/>
        <end position="605"/>
    </location>
</feature>
<dbReference type="InterPro" id="IPR037620">
    <property type="entry name" value="LIP-1_SAM_1"/>
</dbReference>
<dbReference type="InterPro" id="IPR013761">
    <property type="entry name" value="SAM/pointed_sf"/>
</dbReference>
<dbReference type="InterPro" id="IPR037622">
    <property type="entry name" value="LIP-1_SAM_3"/>
</dbReference>
<keyword evidence="3" id="KW-0963">Cytoplasm</keyword>
<evidence type="ECO:0000256" key="1">
    <source>
        <dbReference type="ARBA" id="ARBA00004496"/>
    </source>
</evidence>
<dbReference type="FunFam" id="1.10.150.50:FF:000002">
    <property type="entry name" value="PTPRF interacting protein alpha 1"/>
    <property type="match status" value="1"/>
</dbReference>
<keyword evidence="4" id="KW-0597">Phosphoprotein</keyword>
<dbReference type="InterPro" id="IPR057892">
    <property type="entry name" value="LIP-1_CC2"/>
</dbReference>
<dbReference type="InterPro" id="IPR029515">
    <property type="entry name" value="Liprin"/>
</dbReference>
<name>A0A8C1MB46_CYPCA</name>
<dbReference type="Gene3D" id="1.10.150.50">
    <property type="entry name" value="Transcription Factor, Ets-1"/>
    <property type="match status" value="3"/>
</dbReference>
<comment type="subcellular location">
    <subcellularLocation>
        <location evidence="1">Cytoplasm</location>
    </subcellularLocation>
</comment>
<dbReference type="Pfam" id="PF25526">
    <property type="entry name" value="LIP-1"/>
    <property type="match status" value="1"/>
</dbReference>
<feature type="region of interest" description="Disordered" evidence="8">
    <location>
        <begin position="1"/>
        <end position="28"/>
    </location>
</feature>
<proteinExistence type="inferred from homology"/>
<dbReference type="GO" id="GO:0048786">
    <property type="term" value="C:presynaptic active zone"/>
    <property type="evidence" value="ECO:0007669"/>
    <property type="project" value="TreeGrafter"/>
</dbReference>
<dbReference type="FunFam" id="1.10.150.50:FF:000003">
    <property type="entry name" value="liprin-alpha-2 isoform X1"/>
    <property type="match status" value="1"/>
</dbReference>
<dbReference type="Pfam" id="PF00536">
    <property type="entry name" value="SAM_1"/>
    <property type="match status" value="2"/>
</dbReference>
<evidence type="ECO:0000256" key="4">
    <source>
        <dbReference type="ARBA" id="ARBA00022553"/>
    </source>
</evidence>
<dbReference type="Ensembl" id="ENSCCRT00010082950.1">
    <property type="protein sequence ID" value="ENSCCRP00010074836.1"/>
    <property type="gene ID" value="ENSCCRG00010029262.1"/>
</dbReference>
<dbReference type="CDD" id="cd09565">
    <property type="entry name" value="SAM_liprin-alpha1_2_3_4_repeat2"/>
    <property type="match status" value="1"/>
</dbReference>
<dbReference type="PANTHER" id="PTHR12587:SF6">
    <property type="entry name" value="LIPRIN-ALPHA-2"/>
    <property type="match status" value="1"/>
</dbReference>
<keyword evidence="11" id="KW-1185">Reference proteome</keyword>
<evidence type="ECO:0000256" key="7">
    <source>
        <dbReference type="SAM" id="Coils"/>
    </source>
</evidence>
<feature type="coiled-coil region" evidence="7">
    <location>
        <begin position="204"/>
        <end position="392"/>
    </location>
</feature>
<evidence type="ECO:0000313" key="10">
    <source>
        <dbReference type="Ensembl" id="ENSCCRP00010074836.1"/>
    </source>
</evidence>
<feature type="region of interest" description="Disordered" evidence="8">
    <location>
        <begin position="585"/>
        <end position="617"/>
    </location>
</feature>
<comment type="similarity">
    <text evidence="2">Belongs to the liprin family. Liprin-alpha subfamily.</text>
</comment>
<feature type="compositionally biased region" description="Polar residues" evidence="8">
    <location>
        <begin position="10"/>
        <end position="26"/>
    </location>
</feature>
<dbReference type="Proteomes" id="UP000694427">
    <property type="component" value="Unplaced"/>
</dbReference>
<accession>A0A8C1MB46</accession>
<dbReference type="Pfam" id="PF07647">
    <property type="entry name" value="SAM_2"/>
    <property type="match status" value="1"/>
</dbReference>
<evidence type="ECO:0000256" key="5">
    <source>
        <dbReference type="ARBA" id="ARBA00022737"/>
    </source>
</evidence>
<dbReference type="GO" id="GO:0005737">
    <property type="term" value="C:cytoplasm"/>
    <property type="evidence" value="ECO:0007669"/>
    <property type="project" value="UniProtKB-SubCell"/>
</dbReference>
<sequence length="1010" mass="115143">MMCEVMPTISEDTAMSQRGSQSSASDPDSHFEQLMVNMLDERDRLLDTLRETQESLALAQQHLQDVIYDRDSLQRQLSSALPQEFAALTKELNACREQLLEKEEEISELKAERNNTRLLLEHLECLVSRHERSLRMTVVKRQAQSPSGVSSEVEVLKALKSLFEHHKALDEKLFFTLKGSVLHVFGLQRLSNGSMESGDEASQVVELQELLEKQNYELAQMKERMSSLSSRVSEVEQELETARKDLIKSEDMNNKFQRDIKEAMCQKEDMEERIVTLEKRYLSAQRESTSLHDITDKLENELANKEAFLRQMEEKNRQLQERLELAEQKLQQTMRKAETLPEVEAELAQRIAALTKAEERHGSIEERMRHLEGQLEEKNQELLRARQREKMNEEHNKRLSDTVDRLLTESNERLQLHLKERMAALEDKVREDPTGMEDVFQDEQKVGSHHLLFLELCAKPHSLCFSFIFLQAKSLGEHEWRSQQLGVLGGHPFESDTEMSDIDDDDRETLFSSMDLLSPGGHSDAQTLAMMLQEQLDAINKEIRLIQEEKESTELRAEEIENRVASVSLEGLNLARMHHPGASITASATASSLASSSPPSGHSTPKLTPRSPARDMERMGVMTLDGREDKATIKCETSLTAALETEASALSSVASSQDSLHKQPKKKGIKSSIGRLFGKKEKARLGQLGKEMMGPGQGQDITVGKLGTQAEKDRRLKKKHELLEEARRKGLPFAQWDGPTVVSWLELWLGMPAWYVAACRANVKSGAIMSALSDTEIQREIGISNPLHRLKLRLAIQEMVSLTSPSAPPTSRTPSGNVWVTHEEMETLAAPSKTTLAYGDMNHEWIGNEWLPSLGLPQYRSYFMECLVDARMLDHLTKKDLRVHLKMVDSFHRTSLQYGIMCLKKLNYDRKELERRRESSQHEIRDVLVWTNERVIRWVQSIGLRDYANILLESGVHGALIALDDNFDYSSLALLLQIPNQNTQARQILEREYNNLLALGTERRLDEVNH</sequence>
<dbReference type="SUPFAM" id="SSF47769">
    <property type="entry name" value="SAM/Pointed domain"/>
    <property type="match status" value="3"/>
</dbReference>
<dbReference type="InterPro" id="IPR001660">
    <property type="entry name" value="SAM"/>
</dbReference>
<evidence type="ECO:0000256" key="2">
    <source>
        <dbReference type="ARBA" id="ARBA00007026"/>
    </source>
</evidence>
<feature type="domain" description="SAM" evidence="9">
    <location>
        <begin position="736"/>
        <end position="802"/>
    </location>
</feature>
<dbReference type="PANTHER" id="PTHR12587">
    <property type="entry name" value="LAR INTERACTING PROTEIN LIP -RELATED PROTEIN"/>
    <property type="match status" value="1"/>
</dbReference>
<dbReference type="AlphaFoldDB" id="A0A8C1MB46"/>
<dbReference type="SUPFAM" id="SSF57997">
    <property type="entry name" value="Tropomyosin"/>
    <property type="match status" value="1"/>
</dbReference>
<keyword evidence="5" id="KW-0677">Repeat</keyword>
<protein>
    <submittedName>
        <fullName evidence="10">PTPRF interacting protein alpha 2</fullName>
    </submittedName>
</protein>
<feature type="domain" description="SAM" evidence="9">
    <location>
        <begin position="930"/>
        <end position="999"/>
    </location>
</feature>
<feature type="domain" description="SAM" evidence="9">
    <location>
        <begin position="849"/>
        <end position="906"/>
    </location>
</feature>
<evidence type="ECO:0000256" key="8">
    <source>
        <dbReference type="SAM" id="MobiDB-lite"/>
    </source>
</evidence>
<reference evidence="10" key="2">
    <citation type="submission" date="2025-09" db="UniProtKB">
        <authorList>
            <consortium name="Ensembl"/>
        </authorList>
    </citation>
    <scope>IDENTIFICATION</scope>
</reference>
<dbReference type="InterPro" id="IPR037621">
    <property type="entry name" value="LIP-1_SAM_2"/>
</dbReference>
<reference evidence="10" key="1">
    <citation type="submission" date="2025-08" db="UniProtKB">
        <authorList>
            <consortium name="Ensembl"/>
        </authorList>
    </citation>
    <scope>IDENTIFICATION</scope>
</reference>
<organism evidence="10 11">
    <name type="scientific">Cyprinus carpio</name>
    <name type="common">Common carp</name>
    <dbReference type="NCBI Taxonomy" id="7962"/>
    <lineage>
        <taxon>Eukaryota</taxon>
        <taxon>Metazoa</taxon>
        <taxon>Chordata</taxon>
        <taxon>Craniata</taxon>
        <taxon>Vertebrata</taxon>
        <taxon>Euteleostomi</taxon>
        <taxon>Actinopterygii</taxon>
        <taxon>Neopterygii</taxon>
        <taxon>Teleostei</taxon>
        <taxon>Ostariophysi</taxon>
        <taxon>Cypriniformes</taxon>
        <taxon>Cyprinidae</taxon>
        <taxon>Cyprininae</taxon>
        <taxon>Cyprinus</taxon>
    </lineage>
</organism>
<evidence type="ECO:0000259" key="9">
    <source>
        <dbReference type="PROSITE" id="PS50105"/>
    </source>
</evidence>
<feature type="coiled-coil region" evidence="7">
    <location>
        <begin position="529"/>
        <end position="570"/>
    </location>
</feature>
<dbReference type="GO" id="GO:0050808">
    <property type="term" value="P:synapse organization"/>
    <property type="evidence" value="ECO:0007669"/>
    <property type="project" value="TreeGrafter"/>
</dbReference>
<dbReference type="SMART" id="SM00454">
    <property type="entry name" value="SAM"/>
    <property type="match status" value="3"/>
</dbReference>